<proteinExistence type="predicted"/>
<dbReference type="STRING" id="1150600.ADIARSV_0933"/>
<dbReference type="Proteomes" id="UP000014174">
    <property type="component" value="Unassembled WGS sequence"/>
</dbReference>
<organism evidence="1 2">
    <name type="scientific">Arcticibacter svalbardensis MN12-7</name>
    <dbReference type="NCBI Taxonomy" id="1150600"/>
    <lineage>
        <taxon>Bacteria</taxon>
        <taxon>Pseudomonadati</taxon>
        <taxon>Bacteroidota</taxon>
        <taxon>Sphingobacteriia</taxon>
        <taxon>Sphingobacteriales</taxon>
        <taxon>Sphingobacteriaceae</taxon>
        <taxon>Arcticibacter</taxon>
    </lineage>
</organism>
<dbReference type="AlphaFoldDB" id="R9GVV2"/>
<evidence type="ECO:0000313" key="2">
    <source>
        <dbReference type="Proteomes" id="UP000014174"/>
    </source>
</evidence>
<dbReference type="RefSeq" id="WP_016194178.1">
    <property type="nucleotide sequence ID" value="NZ_AQPN01000039.1"/>
</dbReference>
<name>R9GVV2_9SPHI</name>
<evidence type="ECO:0008006" key="3">
    <source>
        <dbReference type="Google" id="ProtNLM"/>
    </source>
</evidence>
<comment type="caution">
    <text evidence="1">The sequence shown here is derived from an EMBL/GenBank/DDBJ whole genome shotgun (WGS) entry which is preliminary data.</text>
</comment>
<accession>R9GVV2</accession>
<keyword evidence="2" id="KW-1185">Reference proteome</keyword>
<dbReference type="PATRIC" id="fig|1150600.3.peg.916"/>
<dbReference type="EMBL" id="AQPN01000039">
    <property type="protein sequence ID" value="EOR95871.1"/>
    <property type="molecule type" value="Genomic_DNA"/>
</dbReference>
<protein>
    <recommendedName>
        <fullName evidence="3">YHYH domain-containing protein</fullName>
    </recommendedName>
</protein>
<gene>
    <name evidence="1" type="ORF">ADIARSV_0933</name>
</gene>
<evidence type="ECO:0000313" key="1">
    <source>
        <dbReference type="EMBL" id="EOR95871.1"/>
    </source>
</evidence>
<reference evidence="1 2" key="1">
    <citation type="journal article" date="2013" name="Genome Announc.">
        <title>Draft Genome Sequence of Arcticibacter svalbardensis Strain MN12-7T, a Member of the Family Sphingobacteriaceae Isolated from an Arctic Soil Sample.</title>
        <authorList>
            <person name="Shivaji S."/>
            <person name="Ara S."/>
            <person name="Prasad S."/>
            <person name="Manasa B.P."/>
            <person name="Begum Z."/>
            <person name="Singh A."/>
            <person name="Kumar Pinnaka A."/>
        </authorList>
    </citation>
    <scope>NUCLEOTIDE SEQUENCE [LARGE SCALE GENOMIC DNA]</scope>
    <source>
        <strain evidence="1 2">MN12-7</strain>
    </source>
</reference>
<sequence length="65" mass="7224">MIGYAMDGYGMFELLDEAGKEPYKLDDLRGHYDHVRGYHYHVGTAGGNKFINGFRGKTGGFSASF</sequence>